<keyword evidence="2" id="KW-1185">Reference proteome</keyword>
<comment type="caution">
    <text evidence="1">The sequence shown here is derived from an EMBL/GenBank/DDBJ whole genome shotgun (WGS) entry which is preliminary data.</text>
</comment>
<organism evidence="1 2">
    <name type="scientific">Platanthera guangdongensis</name>
    <dbReference type="NCBI Taxonomy" id="2320717"/>
    <lineage>
        <taxon>Eukaryota</taxon>
        <taxon>Viridiplantae</taxon>
        <taxon>Streptophyta</taxon>
        <taxon>Embryophyta</taxon>
        <taxon>Tracheophyta</taxon>
        <taxon>Spermatophyta</taxon>
        <taxon>Magnoliopsida</taxon>
        <taxon>Liliopsida</taxon>
        <taxon>Asparagales</taxon>
        <taxon>Orchidaceae</taxon>
        <taxon>Orchidoideae</taxon>
        <taxon>Orchideae</taxon>
        <taxon>Orchidinae</taxon>
        <taxon>Platanthera</taxon>
    </lineage>
</organism>
<evidence type="ECO:0000313" key="2">
    <source>
        <dbReference type="Proteomes" id="UP001412067"/>
    </source>
</evidence>
<dbReference type="Proteomes" id="UP001412067">
    <property type="component" value="Unassembled WGS sequence"/>
</dbReference>
<protein>
    <submittedName>
        <fullName evidence="1">Uncharacterized protein</fullName>
    </submittedName>
</protein>
<reference evidence="1 2" key="1">
    <citation type="journal article" date="2022" name="Nat. Plants">
        <title>Genomes of leafy and leafless Platanthera orchids illuminate the evolution of mycoheterotrophy.</title>
        <authorList>
            <person name="Li M.H."/>
            <person name="Liu K.W."/>
            <person name="Li Z."/>
            <person name="Lu H.C."/>
            <person name="Ye Q.L."/>
            <person name="Zhang D."/>
            <person name="Wang J.Y."/>
            <person name="Li Y.F."/>
            <person name="Zhong Z.M."/>
            <person name="Liu X."/>
            <person name="Yu X."/>
            <person name="Liu D.K."/>
            <person name="Tu X.D."/>
            <person name="Liu B."/>
            <person name="Hao Y."/>
            <person name="Liao X.Y."/>
            <person name="Jiang Y.T."/>
            <person name="Sun W.H."/>
            <person name="Chen J."/>
            <person name="Chen Y.Q."/>
            <person name="Ai Y."/>
            <person name="Zhai J.W."/>
            <person name="Wu S.S."/>
            <person name="Zhou Z."/>
            <person name="Hsiao Y.Y."/>
            <person name="Wu W.L."/>
            <person name="Chen Y.Y."/>
            <person name="Lin Y.F."/>
            <person name="Hsu J.L."/>
            <person name="Li C.Y."/>
            <person name="Wang Z.W."/>
            <person name="Zhao X."/>
            <person name="Zhong W.Y."/>
            <person name="Ma X.K."/>
            <person name="Ma L."/>
            <person name="Huang J."/>
            <person name="Chen G.Z."/>
            <person name="Huang M.Z."/>
            <person name="Huang L."/>
            <person name="Peng D.H."/>
            <person name="Luo Y.B."/>
            <person name="Zou S.Q."/>
            <person name="Chen S.P."/>
            <person name="Lan S."/>
            <person name="Tsai W.C."/>
            <person name="Van de Peer Y."/>
            <person name="Liu Z.J."/>
        </authorList>
    </citation>
    <scope>NUCLEOTIDE SEQUENCE [LARGE SCALE GENOMIC DNA]</scope>
    <source>
        <strain evidence="1">Lor288</strain>
    </source>
</reference>
<accession>A0ABR2MRD9</accession>
<proteinExistence type="predicted"/>
<name>A0ABR2MRD9_9ASPA</name>
<evidence type="ECO:0000313" key="1">
    <source>
        <dbReference type="EMBL" id="KAK8966733.1"/>
    </source>
</evidence>
<gene>
    <name evidence="1" type="ORF">KSP40_PGU010524</name>
</gene>
<sequence>MEKIPPEKIEQLLQNFQNKAMITAQRDLDILYNEGIEMFTKELNITNAKEEQWALLLLQLFKDLHKEEREALNFTNYFADLPPLLKPEGPTPEELVQALKENKKILMDRADRELLMYEKKVKHMFAKVEEVFIKEKRSRFAVAPVDAIILRMIKKVNLECEAGEASNKLDLEDRTP</sequence>
<dbReference type="EMBL" id="JBBWWR010000005">
    <property type="protein sequence ID" value="KAK8966733.1"/>
    <property type="molecule type" value="Genomic_DNA"/>
</dbReference>